<feature type="region of interest" description="Disordered" evidence="1">
    <location>
        <begin position="44"/>
        <end position="270"/>
    </location>
</feature>
<evidence type="ECO:0000313" key="3">
    <source>
        <dbReference type="Proteomes" id="UP000829720"/>
    </source>
</evidence>
<proteinExistence type="predicted"/>
<reference evidence="2" key="1">
    <citation type="submission" date="2021-01" db="EMBL/GenBank/DDBJ databases">
        <authorList>
            <person name="Zahm M."/>
            <person name="Roques C."/>
            <person name="Cabau C."/>
            <person name="Klopp C."/>
            <person name="Donnadieu C."/>
            <person name="Jouanno E."/>
            <person name="Lampietro C."/>
            <person name="Louis A."/>
            <person name="Herpin A."/>
            <person name="Echchiki A."/>
            <person name="Berthelot C."/>
            <person name="Parey E."/>
            <person name="Roest-Crollius H."/>
            <person name="Braasch I."/>
            <person name="Postlethwait J."/>
            <person name="Bobe J."/>
            <person name="Montfort J."/>
            <person name="Bouchez O."/>
            <person name="Begum T."/>
            <person name="Mejri S."/>
            <person name="Adams A."/>
            <person name="Chen W.-J."/>
            <person name="Guiguen Y."/>
        </authorList>
    </citation>
    <scope>NUCLEOTIDE SEQUENCE</scope>
    <source>
        <tissue evidence="2">Blood</tissue>
    </source>
</reference>
<gene>
    <name evidence="2" type="ORF">AGOR_G00180220</name>
</gene>
<feature type="compositionally biased region" description="Basic and acidic residues" evidence="1">
    <location>
        <begin position="102"/>
        <end position="112"/>
    </location>
</feature>
<feature type="compositionally biased region" description="Low complexity" evidence="1">
    <location>
        <begin position="138"/>
        <end position="153"/>
    </location>
</feature>
<protein>
    <submittedName>
        <fullName evidence="2">Uncharacterized protein</fullName>
    </submittedName>
</protein>
<dbReference type="Proteomes" id="UP000829720">
    <property type="component" value="Unassembled WGS sequence"/>
</dbReference>
<sequence>MSDGDILAKNVRADDISSGYMTDGGLALYSRNVGRAPEMAASRDAIQRGVNDMQGGVDSWDDSSSVSSGLSDTLDNISTDDVNTPCYPNAPAAPRKSKHTQPKSDTHRRSSPDNDACGWDGAEELKKGDEGLDGAMDPTSKWKPSSTSASSSAMGQYEDPDRTGQRTGLPQSQTGSWRRGMTAQVGITPPRTKGAAATLKTPGKTDESKVPEKDRGPAKSSGIQRSPSDAGKSSGDEGKKPPSGIARPAATSASFGFKKVAGPAGALITA</sequence>
<feature type="compositionally biased region" description="Low complexity" evidence="1">
    <location>
        <begin position="56"/>
        <end position="75"/>
    </location>
</feature>
<dbReference type="PANTHER" id="PTHR12784:SF18">
    <property type="entry name" value="NEURON NAVIGATOR 3"/>
    <property type="match status" value="1"/>
</dbReference>
<dbReference type="InterPro" id="IPR039041">
    <property type="entry name" value="Nav/unc-53"/>
</dbReference>
<dbReference type="PANTHER" id="PTHR12784">
    <property type="entry name" value="STEERIN"/>
    <property type="match status" value="1"/>
</dbReference>
<organism evidence="2 3">
    <name type="scientific">Albula goreensis</name>
    <dbReference type="NCBI Taxonomy" id="1534307"/>
    <lineage>
        <taxon>Eukaryota</taxon>
        <taxon>Metazoa</taxon>
        <taxon>Chordata</taxon>
        <taxon>Craniata</taxon>
        <taxon>Vertebrata</taxon>
        <taxon>Euteleostomi</taxon>
        <taxon>Actinopterygii</taxon>
        <taxon>Neopterygii</taxon>
        <taxon>Teleostei</taxon>
        <taxon>Albuliformes</taxon>
        <taxon>Albulidae</taxon>
        <taxon>Albula</taxon>
    </lineage>
</organism>
<name>A0A8T3CZY2_9TELE</name>
<comment type="caution">
    <text evidence="2">The sequence shown here is derived from an EMBL/GenBank/DDBJ whole genome shotgun (WGS) entry which is preliminary data.</text>
</comment>
<feature type="non-terminal residue" evidence="2">
    <location>
        <position position="1"/>
    </location>
</feature>
<evidence type="ECO:0000313" key="2">
    <source>
        <dbReference type="EMBL" id="KAI1887968.1"/>
    </source>
</evidence>
<evidence type="ECO:0000256" key="1">
    <source>
        <dbReference type="SAM" id="MobiDB-lite"/>
    </source>
</evidence>
<feature type="compositionally biased region" description="Polar residues" evidence="1">
    <location>
        <begin position="165"/>
        <end position="176"/>
    </location>
</feature>
<accession>A0A8T3CZY2</accession>
<dbReference type="GO" id="GO:0022008">
    <property type="term" value="P:neurogenesis"/>
    <property type="evidence" value="ECO:0007669"/>
    <property type="project" value="InterPro"/>
</dbReference>
<feature type="compositionally biased region" description="Basic and acidic residues" evidence="1">
    <location>
        <begin position="203"/>
        <end position="217"/>
    </location>
</feature>
<keyword evidence="3" id="KW-1185">Reference proteome</keyword>
<dbReference type="AlphaFoldDB" id="A0A8T3CZY2"/>
<dbReference type="EMBL" id="JAERUA010000017">
    <property type="protein sequence ID" value="KAI1887968.1"/>
    <property type="molecule type" value="Genomic_DNA"/>
</dbReference>
<dbReference type="OrthoDB" id="2161974at2759"/>